<feature type="coiled-coil region" evidence="2">
    <location>
        <begin position="265"/>
        <end position="309"/>
    </location>
</feature>
<feature type="domain" description="MATH" evidence="3">
    <location>
        <begin position="6"/>
        <end position="133"/>
    </location>
</feature>
<organism evidence="4 5">
    <name type="scientific">Arabidopsis thaliana</name>
    <name type="common">Mouse-ear cress</name>
    <dbReference type="NCBI Taxonomy" id="3702"/>
    <lineage>
        <taxon>Eukaryota</taxon>
        <taxon>Viridiplantae</taxon>
        <taxon>Streptophyta</taxon>
        <taxon>Embryophyta</taxon>
        <taxon>Tracheophyta</taxon>
        <taxon>Spermatophyta</taxon>
        <taxon>Magnoliopsida</taxon>
        <taxon>eudicotyledons</taxon>
        <taxon>Gunneridae</taxon>
        <taxon>Pentapetalae</taxon>
        <taxon>rosids</taxon>
        <taxon>malvids</taxon>
        <taxon>Brassicales</taxon>
        <taxon>Brassicaceae</taxon>
        <taxon>Camelineae</taxon>
        <taxon>Arabidopsis</taxon>
    </lineage>
</organism>
<evidence type="ECO:0000259" key="3">
    <source>
        <dbReference type="PROSITE" id="PS50144"/>
    </source>
</evidence>
<evidence type="ECO:0000256" key="1">
    <source>
        <dbReference type="ARBA" id="ARBA00023054"/>
    </source>
</evidence>
<accession>A0A7G2EUU0</accession>
<dbReference type="Gene3D" id="2.60.210.10">
    <property type="entry name" value="Apoptosis, Tumor Necrosis Factor Receptor Associated Protein 2, Chain A"/>
    <property type="match status" value="2"/>
</dbReference>
<sequence length="693" mass="79626">MGNLVDNKFTWVIQNFSSSQSRVVPSNQFVIGGCKWRLLVYPEGFNKSGDHLSLFLEVADPRSLPPGWSRHARYLLTIVNQHSDKISKRNEATKWFNQKIPGWGLSAMIPLTKLHAKDGGFLVNDELKIVAEVNVLEVIGKLDVPEESEEETQVTQPMKKVKVDYDHVESNDLMINETPPVSELMDVNGFQVLPSQVDFVKRIFEKHPDIAKDFRPKNPHLRKACMNFLLSLMETLCQPPQKLSNEDLVEADNALTYVKVSGFKVDWLEKKLEEVKKKKEEEQTGEARIQELEEELKEFKQKCLDREAMLEKEKAKVLTARAPLTLDDIARQTYVSSFLFVPMGMTNTVQREDSFVTKVKDFGIKAAMKRTSLRMEKEADNKFRWVIKNFSSLGSERVFSDIFVVGSCKWRLMAYPKGVRDNRCFSLFLVVTDFKTLPCDWKRHTRLRLNVVNQLSEELSILKETQMWFDQKTPAWGFLAMLPLTELKAENGGFLVNEEVKIVVEVDVVEALGKLEESEEATQPLKKVKLEAFVESKGLLKETSSVKEEIIDVNGFHVLPSQVEFVSRVFERYPEIASIFQAKKQHLRTACMYVLLSLIETLCKSLEELSNDDLVGGDNALQYLKFSGFKVDWLEKKLEEVKEKKKEEQIGETRMQEMKVFKQKCSDIEALMEREKSKLLVTRGSPLTLDDVL</sequence>
<dbReference type="PANTHER" id="PTHR46236">
    <property type="entry name" value="TRAF-LIKE SUPERFAMILY PROTEIN"/>
    <property type="match status" value="1"/>
</dbReference>
<dbReference type="SUPFAM" id="SSF49599">
    <property type="entry name" value="TRAF domain-like"/>
    <property type="match status" value="2"/>
</dbReference>
<dbReference type="CDD" id="cd00121">
    <property type="entry name" value="MATH"/>
    <property type="match status" value="2"/>
</dbReference>
<dbReference type="PANTHER" id="PTHR46236:SF11">
    <property type="entry name" value="TRAF-LIKE SUPERFAMILY PROTEIN"/>
    <property type="match status" value="1"/>
</dbReference>
<dbReference type="SMART" id="SM00061">
    <property type="entry name" value="MATH"/>
    <property type="match status" value="2"/>
</dbReference>
<name>A0A7G2EUU0_ARATH</name>
<proteinExistence type="predicted"/>
<evidence type="ECO:0000313" key="4">
    <source>
        <dbReference type="EMBL" id="CAD5326156.1"/>
    </source>
</evidence>
<dbReference type="InterPro" id="IPR008974">
    <property type="entry name" value="TRAF-like"/>
</dbReference>
<keyword evidence="1 2" id="KW-0175">Coiled coil</keyword>
<dbReference type="InterPro" id="IPR050804">
    <property type="entry name" value="MCC"/>
</dbReference>
<reference evidence="4 5" key="1">
    <citation type="submission" date="2020-09" db="EMBL/GenBank/DDBJ databases">
        <authorList>
            <person name="Ashkenazy H."/>
        </authorList>
    </citation>
    <scope>NUCLEOTIDE SEQUENCE [LARGE SCALE GENOMIC DNA]</scope>
    <source>
        <strain evidence="5">cv. Cdm-0</strain>
    </source>
</reference>
<protein>
    <submittedName>
        <fullName evidence="4">(thale cress) hypothetical protein</fullName>
    </submittedName>
</protein>
<dbReference type="PROSITE" id="PS50144">
    <property type="entry name" value="MATH"/>
    <property type="match status" value="2"/>
</dbReference>
<evidence type="ECO:0000313" key="5">
    <source>
        <dbReference type="Proteomes" id="UP000516314"/>
    </source>
</evidence>
<gene>
    <name evidence="4" type="ORF">AT9943_LOCUS13943</name>
</gene>
<dbReference type="InterPro" id="IPR002083">
    <property type="entry name" value="MATH/TRAF_dom"/>
</dbReference>
<dbReference type="AlphaFoldDB" id="A0A7G2EUU0"/>
<evidence type="ECO:0000256" key="2">
    <source>
        <dbReference type="SAM" id="Coils"/>
    </source>
</evidence>
<feature type="domain" description="MATH" evidence="3">
    <location>
        <begin position="380"/>
        <end position="506"/>
    </location>
</feature>
<dbReference type="Pfam" id="PF22486">
    <property type="entry name" value="MATH_2"/>
    <property type="match status" value="2"/>
</dbReference>
<dbReference type="EMBL" id="LR881468">
    <property type="protein sequence ID" value="CAD5326156.1"/>
    <property type="molecule type" value="Genomic_DNA"/>
</dbReference>
<dbReference type="Proteomes" id="UP000516314">
    <property type="component" value="Chromosome 3"/>
</dbReference>